<dbReference type="RefSeq" id="WP_156713508.1">
    <property type="nucleotide sequence ID" value="NZ_WPHG01000003.1"/>
</dbReference>
<organism evidence="1 2">
    <name type="scientific">Nitratireductor arenosus</name>
    <dbReference type="NCBI Taxonomy" id="2682096"/>
    <lineage>
        <taxon>Bacteria</taxon>
        <taxon>Pseudomonadati</taxon>
        <taxon>Pseudomonadota</taxon>
        <taxon>Alphaproteobacteria</taxon>
        <taxon>Hyphomicrobiales</taxon>
        <taxon>Phyllobacteriaceae</taxon>
        <taxon>Nitratireductor</taxon>
    </lineage>
</organism>
<keyword evidence="2" id="KW-1185">Reference proteome</keyword>
<dbReference type="Proteomes" id="UP000463224">
    <property type="component" value="Unassembled WGS sequence"/>
</dbReference>
<sequence length="111" mass="12143">MFESLAKGLNEAGRGVRAYDACGRAARMRIADEPENAAALLLIFHAAQRFVESYDDQPLSVELATEEYIQFTDIIGTLDRAYSGNSAEEKLDALNIVAARLAAPHKSKADR</sequence>
<name>A0A844QL21_9HYPH</name>
<proteinExistence type="predicted"/>
<dbReference type="AlphaFoldDB" id="A0A844QL21"/>
<comment type="caution">
    <text evidence="1">The sequence shown here is derived from an EMBL/GenBank/DDBJ whole genome shotgun (WGS) entry which is preliminary data.</text>
</comment>
<protein>
    <submittedName>
        <fullName evidence="1">Uncharacterized protein</fullName>
    </submittedName>
</protein>
<dbReference type="EMBL" id="WPHG01000003">
    <property type="protein sequence ID" value="MVA98591.1"/>
    <property type="molecule type" value="Genomic_DNA"/>
</dbReference>
<reference evidence="1 2" key="1">
    <citation type="submission" date="2019-12" db="EMBL/GenBank/DDBJ databases">
        <title>Nitratireductor arenosus sp. nov., Isolated from sea sand, Jeju island, South Korea.</title>
        <authorList>
            <person name="Kim W."/>
        </authorList>
    </citation>
    <scope>NUCLEOTIDE SEQUENCE [LARGE SCALE GENOMIC DNA]</scope>
    <source>
        <strain evidence="1 2">CAU 1489</strain>
    </source>
</reference>
<evidence type="ECO:0000313" key="2">
    <source>
        <dbReference type="Proteomes" id="UP000463224"/>
    </source>
</evidence>
<evidence type="ECO:0000313" key="1">
    <source>
        <dbReference type="EMBL" id="MVA98591.1"/>
    </source>
</evidence>
<gene>
    <name evidence="1" type="ORF">GN330_15190</name>
</gene>
<accession>A0A844QL21</accession>